<comment type="cofactor">
    <cofactor evidence="1">
        <name>Zn(2+)</name>
        <dbReference type="ChEBI" id="CHEBI:29105"/>
    </cofactor>
    <text evidence="1">Binds 2 Zn(2+) ions.</text>
</comment>
<protein>
    <recommendedName>
        <fullName evidence="4">Alkaline phosphatase</fullName>
    </recommendedName>
</protein>
<dbReference type="Pfam" id="PF00245">
    <property type="entry name" value="Alk_phosphatase"/>
    <property type="match status" value="1"/>
</dbReference>
<dbReference type="InterPro" id="IPR001952">
    <property type="entry name" value="Alkaline_phosphatase"/>
</dbReference>
<comment type="caution">
    <text evidence="2">The sequence shown here is derived from an EMBL/GenBank/DDBJ whole genome shotgun (WGS) entry which is preliminary data.</text>
</comment>
<evidence type="ECO:0000313" key="2">
    <source>
        <dbReference type="EMBL" id="GEN31589.1"/>
    </source>
</evidence>
<gene>
    <name evidence="2" type="ORF">CQU01_18270</name>
</gene>
<dbReference type="GO" id="GO:0046872">
    <property type="term" value="F:metal ion binding"/>
    <property type="evidence" value="ECO:0007669"/>
    <property type="project" value="UniProtKB-KW"/>
</dbReference>
<dbReference type="SUPFAM" id="SSF53649">
    <property type="entry name" value="Alkaline phosphatase-like"/>
    <property type="match status" value="1"/>
</dbReference>
<proteinExistence type="predicted"/>
<accession>A0A511UY82</accession>
<name>A0A511UY82_9BACI</name>
<dbReference type="EMBL" id="BJXW01000020">
    <property type="protein sequence ID" value="GEN31589.1"/>
    <property type="molecule type" value="Genomic_DNA"/>
</dbReference>
<keyword evidence="3" id="KW-1185">Reference proteome</keyword>
<keyword evidence="1" id="KW-0862">Zinc</keyword>
<keyword evidence="1" id="KW-0479">Metal-binding</keyword>
<sequence>MIPDGFNADYATNYRWYKGEDAVWDKHLKGMYKTFSADEEDQEIKNSRNLANEINDILSDKVLIGWTSGAHTGVDIPVYAYGPQSERFVGLLENTDLPIIMAEVMKIELNN</sequence>
<dbReference type="AlphaFoldDB" id="A0A511UY82"/>
<dbReference type="InterPro" id="IPR017850">
    <property type="entry name" value="Alkaline_phosphatase_core_sf"/>
</dbReference>
<dbReference type="Proteomes" id="UP000321491">
    <property type="component" value="Unassembled WGS sequence"/>
</dbReference>
<reference evidence="2 3" key="1">
    <citation type="submission" date="2019-07" db="EMBL/GenBank/DDBJ databases">
        <title>Whole genome shotgun sequence of Cerasibacillus quisquiliarum NBRC 102429.</title>
        <authorList>
            <person name="Hosoyama A."/>
            <person name="Uohara A."/>
            <person name="Ohji S."/>
            <person name="Ichikawa N."/>
        </authorList>
    </citation>
    <scope>NUCLEOTIDE SEQUENCE [LARGE SCALE GENOMIC DNA]</scope>
    <source>
        <strain evidence="2 3">NBRC 102429</strain>
    </source>
</reference>
<evidence type="ECO:0000256" key="1">
    <source>
        <dbReference type="PIRSR" id="PIRSR601952-2"/>
    </source>
</evidence>
<evidence type="ECO:0000313" key="3">
    <source>
        <dbReference type="Proteomes" id="UP000321491"/>
    </source>
</evidence>
<evidence type="ECO:0008006" key="4">
    <source>
        <dbReference type="Google" id="ProtNLM"/>
    </source>
</evidence>
<dbReference type="GO" id="GO:0016791">
    <property type="term" value="F:phosphatase activity"/>
    <property type="evidence" value="ECO:0007669"/>
    <property type="project" value="InterPro"/>
</dbReference>
<dbReference type="Gene3D" id="3.40.720.10">
    <property type="entry name" value="Alkaline Phosphatase, subunit A"/>
    <property type="match status" value="1"/>
</dbReference>
<feature type="binding site" evidence="1">
    <location>
        <position position="71"/>
    </location>
    <ligand>
        <name>Zn(2+)</name>
        <dbReference type="ChEBI" id="CHEBI:29105"/>
        <label>2</label>
    </ligand>
</feature>
<organism evidence="2 3">
    <name type="scientific">Cerasibacillus quisquiliarum</name>
    <dbReference type="NCBI Taxonomy" id="227865"/>
    <lineage>
        <taxon>Bacteria</taxon>
        <taxon>Bacillati</taxon>
        <taxon>Bacillota</taxon>
        <taxon>Bacilli</taxon>
        <taxon>Bacillales</taxon>
        <taxon>Bacillaceae</taxon>
        <taxon>Cerasibacillus</taxon>
    </lineage>
</organism>
<dbReference type="OrthoDB" id="9794455at2"/>
<dbReference type="RefSeq" id="WP_146937926.1">
    <property type="nucleotide sequence ID" value="NZ_BJXW01000020.1"/>
</dbReference>